<dbReference type="CDD" id="cd00637">
    <property type="entry name" value="7tm_classA_rhodopsin-like"/>
    <property type="match status" value="1"/>
</dbReference>
<feature type="transmembrane region" description="Helical" evidence="9">
    <location>
        <begin position="165"/>
        <end position="186"/>
    </location>
</feature>
<dbReference type="SUPFAM" id="SSF81321">
    <property type="entry name" value="Family A G protein-coupled receptor-like"/>
    <property type="match status" value="1"/>
</dbReference>
<keyword evidence="7" id="KW-0807">Transducer</keyword>
<dbReference type="InterPro" id="IPR000276">
    <property type="entry name" value="GPCR_Rhodpsn"/>
</dbReference>
<evidence type="ECO:0000313" key="10">
    <source>
        <dbReference type="EMBL" id="ELU15579.1"/>
    </source>
</evidence>
<evidence type="ECO:0000256" key="7">
    <source>
        <dbReference type="ARBA" id="ARBA00023224"/>
    </source>
</evidence>
<keyword evidence="5 9" id="KW-0472">Membrane</keyword>
<dbReference type="Gene3D" id="1.20.1070.10">
    <property type="entry name" value="Rhodopsin 7-helix transmembrane proteins"/>
    <property type="match status" value="1"/>
</dbReference>
<dbReference type="HOGENOM" id="CLU_967226_0_0_1"/>
<dbReference type="AlphaFoldDB" id="R7VAD9"/>
<dbReference type="EMBL" id="AMQN01004537">
    <property type="status" value="NOT_ANNOTATED_CDS"/>
    <property type="molecule type" value="Genomic_DNA"/>
</dbReference>
<feature type="transmembrane region" description="Helical" evidence="9">
    <location>
        <begin position="63"/>
        <end position="88"/>
    </location>
</feature>
<evidence type="ECO:0008006" key="13">
    <source>
        <dbReference type="Google" id="ProtNLM"/>
    </source>
</evidence>
<keyword evidence="6" id="KW-0675">Receptor</keyword>
<dbReference type="OrthoDB" id="6153266at2759"/>
<evidence type="ECO:0000313" key="12">
    <source>
        <dbReference type="Proteomes" id="UP000014760"/>
    </source>
</evidence>
<dbReference type="Proteomes" id="UP000014760">
    <property type="component" value="Unassembled WGS sequence"/>
</dbReference>
<feature type="transmembrane region" description="Helical" evidence="9">
    <location>
        <begin position="94"/>
        <end position="118"/>
    </location>
</feature>
<evidence type="ECO:0000313" key="11">
    <source>
        <dbReference type="EnsemblMetazoa" id="CapteP189442"/>
    </source>
</evidence>
<sequence>MEETTASYTTEAAQQAATNPMPPWILIMTLVVASAVMLIGVPGNATIVLIYSRKRRLNSAFILILAIVDLIASAITVPSFPFILLGLARPVYAAFWWGTSIFLITLSIWMLNCIAIAYHRAICRPLATKWSDEMIAGIVSTGMAWSLTLGILAWIGLPIMTPMTMWYVIISLALMAVLYSHIVIFLRKRKRITVAPSSSKVPVQDASALSTAASSDCSRAVSHLSHAASNQGSSSTAPPPGPRGTRSASGKSARMLAMVWSLSSDTCYVNMLMFGLLEHPTPVLIQKK</sequence>
<evidence type="ECO:0000256" key="4">
    <source>
        <dbReference type="ARBA" id="ARBA00023040"/>
    </source>
</evidence>
<accession>R7VAD9</accession>
<evidence type="ECO:0000256" key="8">
    <source>
        <dbReference type="SAM" id="MobiDB-lite"/>
    </source>
</evidence>
<reference evidence="11" key="3">
    <citation type="submission" date="2015-06" db="UniProtKB">
        <authorList>
            <consortium name="EnsemblMetazoa"/>
        </authorList>
    </citation>
    <scope>IDENTIFICATION</scope>
</reference>
<dbReference type="GO" id="GO:0004930">
    <property type="term" value="F:G protein-coupled receptor activity"/>
    <property type="evidence" value="ECO:0007669"/>
    <property type="project" value="UniProtKB-KW"/>
</dbReference>
<feature type="compositionally biased region" description="Polar residues" evidence="8">
    <location>
        <begin position="227"/>
        <end position="236"/>
    </location>
</feature>
<feature type="region of interest" description="Disordered" evidence="8">
    <location>
        <begin position="226"/>
        <end position="249"/>
    </location>
</feature>
<organism evidence="10">
    <name type="scientific">Capitella teleta</name>
    <name type="common">Polychaete worm</name>
    <dbReference type="NCBI Taxonomy" id="283909"/>
    <lineage>
        <taxon>Eukaryota</taxon>
        <taxon>Metazoa</taxon>
        <taxon>Spiralia</taxon>
        <taxon>Lophotrochozoa</taxon>
        <taxon>Annelida</taxon>
        <taxon>Polychaeta</taxon>
        <taxon>Sedentaria</taxon>
        <taxon>Scolecida</taxon>
        <taxon>Capitellidae</taxon>
        <taxon>Capitella</taxon>
    </lineage>
</organism>
<comment type="subcellular location">
    <subcellularLocation>
        <location evidence="1">Membrane</location>
        <topology evidence="1">Multi-pass membrane protein</topology>
    </subcellularLocation>
</comment>
<evidence type="ECO:0000256" key="5">
    <source>
        <dbReference type="ARBA" id="ARBA00023136"/>
    </source>
</evidence>
<evidence type="ECO:0000256" key="1">
    <source>
        <dbReference type="ARBA" id="ARBA00004141"/>
    </source>
</evidence>
<dbReference type="PANTHER" id="PTHR24243">
    <property type="entry name" value="G-PROTEIN COUPLED RECEPTOR"/>
    <property type="match status" value="1"/>
</dbReference>
<reference evidence="12" key="1">
    <citation type="submission" date="2012-12" db="EMBL/GenBank/DDBJ databases">
        <authorList>
            <person name="Hellsten U."/>
            <person name="Grimwood J."/>
            <person name="Chapman J.A."/>
            <person name="Shapiro H."/>
            <person name="Aerts A."/>
            <person name="Otillar R.P."/>
            <person name="Terry A.Y."/>
            <person name="Boore J.L."/>
            <person name="Simakov O."/>
            <person name="Marletaz F."/>
            <person name="Cho S.-J."/>
            <person name="Edsinger-Gonzales E."/>
            <person name="Havlak P."/>
            <person name="Kuo D.-H."/>
            <person name="Larsson T."/>
            <person name="Lv J."/>
            <person name="Arendt D."/>
            <person name="Savage R."/>
            <person name="Osoegawa K."/>
            <person name="de Jong P."/>
            <person name="Lindberg D.R."/>
            <person name="Seaver E.C."/>
            <person name="Weisblat D.A."/>
            <person name="Putnam N.H."/>
            <person name="Grigoriev I.V."/>
            <person name="Rokhsar D.S."/>
        </authorList>
    </citation>
    <scope>NUCLEOTIDE SEQUENCE</scope>
    <source>
        <strain evidence="12">I ESC-2004</strain>
    </source>
</reference>
<evidence type="ECO:0000256" key="2">
    <source>
        <dbReference type="ARBA" id="ARBA00022692"/>
    </source>
</evidence>
<keyword evidence="12" id="KW-1185">Reference proteome</keyword>
<evidence type="ECO:0000256" key="3">
    <source>
        <dbReference type="ARBA" id="ARBA00022989"/>
    </source>
</evidence>
<feature type="transmembrane region" description="Helical" evidence="9">
    <location>
        <begin position="138"/>
        <end position="159"/>
    </location>
</feature>
<evidence type="ECO:0000256" key="9">
    <source>
        <dbReference type="SAM" id="Phobius"/>
    </source>
</evidence>
<keyword evidence="2 9" id="KW-0812">Transmembrane</keyword>
<protein>
    <recommendedName>
        <fullName evidence="13">G-protein coupled receptors family 1 profile domain-containing protein</fullName>
    </recommendedName>
</protein>
<feature type="transmembrane region" description="Helical" evidence="9">
    <location>
        <begin position="24"/>
        <end position="51"/>
    </location>
</feature>
<keyword evidence="4" id="KW-0297">G-protein coupled receptor</keyword>
<proteinExistence type="predicted"/>
<dbReference type="PRINTS" id="PR00237">
    <property type="entry name" value="GPCRRHODOPSN"/>
</dbReference>
<dbReference type="PANTHER" id="PTHR24243:SF208">
    <property type="entry name" value="PYROKININ-1 RECEPTOR"/>
    <property type="match status" value="1"/>
</dbReference>
<gene>
    <name evidence="10" type="ORF">CAPTEDRAFT_189442</name>
</gene>
<reference evidence="10 12" key="2">
    <citation type="journal article" date="2013" name="Nature">
        <title>Insights into bilaterian evolution from three spiralian genomes.</title>
        <authorList>
            <person name="Simakov O."/>
            <person name="Marletaz F."/>
            <person name="Cho S.J."/>
            <person name="Edsinger-Gonzales E."/>
            <person name="Havlak P."/>
            <person name="Hellsten U."/>
            <person name="Kuo D.H."/>
            <person name="Larsson T."/>
            <person name="Lv J."/>
            <person name="Arendt D."/>
            <person name="Savage R."/>
            <person name="Osoegawa K."/>
            <person name="de Jong P."/>
            <person name="Grimwood J."/>
            <person name="Chapman J.A."/>
            <person name="Shapiro H."/>
            <person name="Aerts A."/>
            <person name="Otillar R.P."/>
            <person name="Terry A.Y."/>
            <person name="Boore J.L."/>
            <person name="Grigoriev I.V."/>
            <person name="Lindberg D.R."/>
            <person name="Seaver E.C."/>
            <person name="Weisblat D.A."/>
            <person name="Putnam N.H."/>
            <person name="Rokhsar D.S."/>
        </authorList>
    </citation>
    <scope>NUCLEOTIDE SEQUENCE</scope>
    <source>
        <strain evidence="10 12">I ESC-2004</strain>
    </source>
</reference>
<dbReference type="GO" id="GO:0016020">
    <property type="term" value="C:membrane"/>
    <property type="evidence" value="ECO:0007669"/>
    <property type="project" value="UniProtKB-SubCell"/>
</dbReference>
<dbReference type="EMBL" id="KB293746">
    <property type="protein sequence ID" value="ELU15579.1"/>
    <property type="molecule type" value="Genomic_DNA"/>
</dbReference>
<dbReference type="EnsemblMetazoa" id="CapteT189442">
    <property type="protein sequence ID" value="CapteP189442"/>
    <property type="gene ID" value="CapteG189442"/>
</dbReference>
<name>R7VAD9_CAPTE</name>
<evidence type="ECO:0000256" key="6">
    <source>
        <dbReference type="ARBA" id="ARBA00023170"/>
    </source>
</evidence>
<keyword evidence="3 9" id="KW-1133">Transmembrane helix</keyword>